<organism evidence="1 2">
    <name type="scientific">Gossypium armourianum</name>
    <dbReference type="NCBI Taxonomy" id="34283"/>
    <lineage>
        <taxon>Eukaryota</taxon>
        <taxon>Viridiplantae</taxon>
        <taxon>Streptophyta</taxon>
        <taxon>Embryophyta</taxon>
        <taxon>Tracheophyta</taxon>
        <taxon>Spermatophyta</taxon>
        <taxon>Magnoliopsida</taxon>
        <taxon>eudicotyledons</taxon>
        <taxon>Gunneridae</taxon>
        <taxon>Pentapetalae</taxon>
        <taxon>rosids</taxon>
        <taxon>malvids</taxon>
        <taxon>Malvales</taxon>
        <taxon>Malvaceae</taxon>
        <taxon>Malvoideae</taxon>
        <taxon>Gossypium</taxon>
    </lineage>
</organism>
<gene>
    <name evidence="1" type="ORF">Goarm_003051</name>
</gene>
<reference evidence="1 2" key="1">
    <citation type="journal article" date="2019" name="Genome Biol. Evol.">
        <title>Insights into the evolution of the New World diploid cottons (Gossypium, subgenus Houzingenia) based on genome sequencing.</title>
        <authorList>
            <person name="Grover C.E."/>
            <person name="Arick M.A. 2nd"/>
            <person name="Thrash A."/>
            <person name="Conover J.L."/>
            <person name="Sanders W.S."/>
            <person name="Peterson D.G."/>
            <person name="Frelichowski J.E."/>
            <person name="Scheffler J.A."/>
            <person name="Scheffler B.E."/>
            <person name="Wendel J.F."/>
        </authorList>
    </citation>
    <scope>NUCLEOTIDE SEQUENCE [LARGE SCALE GENOMIC DNA]</scope>
    <source>
        <strain evidence="1">6</strain>
        <tissue evidence="1">Leaf</tissue>
    </source>
</reference>
<evidence type="ECO:0000313" key="1">
    <source>
        <dbReference type="EMBL" id="MBA0840470.1"/>
    </source>
</evidence>
<name>A0A7J9K1Z7_9ROSI</name>
<evidence type="ECO:0000313" key="2">
    <source>
        <dbReference type="Proteomes" id="UP000593575"/>
    </source>
</evidence>
<comment type="caution">
    <text evidence="1">The sequence shown here is derived from an EMBL/GenBank/DDBJ whole genome shotgun (WGS) entry which is preliminary data.</text>
</comment>
<accession>A0A7J9K1Z7</accession>
<sequence length="19" mass="2294">MEYEPLFIVLTFHKLVRSA</sequence>
<dbReference type="EMBL" id="JABFAE010000011">
    <property type="protein sequence ID" value="MBA0840470.1"/>
    <property type="molecule type" value="Genomic_DNA"/>
</dbReference>
<keyword evidence="2" id="KW-1185">Reference proteome</keyword>
<protein>
    <submittedName>
        <fullName evidence="1">Uncharacterized protein</fullName>
    </submittedName>
</protein>
<dbReference type="AlphaFoldDB" id="A0A7J9K1Z7"/>
<proteinExistence type="predicted"/>
<dbReference type="Proteomes" id="UP000593575">
    <property type="component" value="Unassembled WGS sequence"/>
</dbReference>